<dbReference type="PANTHER" id="PTHR46093:SF3">
    <property type="entry name" value="ACYL-COA-BINDING DOMAIN-CONTAINING PROTEIN 4"/>
    <property type="match status" value="1"/>
</dbReference>
<dbReference type="EMBL" id="JAAAHW010010873">
    <property type="protein sequence ID" value="KAF9922330.1"/>
    <property type="molecule type" value="Genomic_DNA"/>
</dbReference>
<accession>A0A9P6LRZ1</accession>
<keyword evidence="5" id="KW-1185">Reference proteome</keyword>
<keyword evidence="2" id="KW-0677">Repeat</keyword>
<feature type="region of interest" description="Disordered" evidence="3">
    <location>
        <begin position="216"/>
        <end position="249"/>
    </location>
</feature>
<dbReference type="OrthoDB" id="10251809at2759"/>
<sequence>MNWTYSPFIGGVVTDLDTGLIYGIDGISGIPDKGTDSTDVPLRLAEFNPVNKSLTYVEKRGHPGAMMWVWMVYSSAAKRIFGYEHNFFADDVEALWSYGITSKDWTQVKATGDIPPTRSSPCFVSAYGGKKLILAGGIGVKQSNILNDVYSLDVSTLTWTKLPNMPLALFGQNCAVSGDSFITMGGLKSLEVAKDVEVANDEGPAILNLTSNTWGKRYTPTRLTPPSPTPPSPTPPRPTPGQKPSSADRTHLTLSKAGFVALAVISAAASSLITL</sequence>
<proteinExistence type="predicted"/>
<evidence type="ECO:0000256" key="2">
    <source>
        <dbReference type="ARBA" id="ARBA00022737"/>
    </source>
</evidence>
<dbReference type="Proteomes" id="UP000749646">
    <property type="component" value="Unassembled WGS sequence"/>
</dbReference>
<evidence type="ECO:0000313" key="4">
    <source>
        <dbReference type="EMBL" id="KAF9922330.1"/>
    </source>
</evidence>
<dbReference type="Pfam" id="PF24681">
    <property type="entry name" value="Kelch_KLHDC2_KLHL20_DRC7"/>
    <property type="match status" value="1"/>
</dbReference>
<dbReference type="AlphaFoldDB" id="A0A9P6LRZ1"/>
<gene>
    <name evidence="4" type="ORF">BGZ65_009681</name>
</gene>
<dbReference type="Gene3D" id="2.120.10.80">
    <property type="entry name" value="Kelch-type beta propeller"/>
    <property type="match status" value="1"/>
</dbReference>
<keyword evidence="1" id="KW-0880">Kelch repeat</keyword>
<dbReference type="PANTHER" id="PTHR46093">
    <property type="entry name" value="ACYL-COA-BINDING DOMAIN-CONTAINING PROTEIN 5"/>
    <property type="match status" value="1"/>
</dbReference>
<organism evidence="4 5">
    <name type="scientific">Modicella reniformis</name>
    <dbReference type="NCBI Taxonomy" id="1440133"/>
    <lineage>
        <taxon>Eukaryota</taxon>
        <taxon>Fungi</taxon>
        <taxon>Fungi incertae sedis</taxon>
        <taxon>Mucoromycota</taxon>
        <taxon>Mortierellomycotina</taxon>
        <taxon>Mortierellomycetes</taxon>
        <taxon>Mortierellales</taxon>
        <taxon>Mortierellaceae</taxon>
        <taxon>Modicella</taxon>
    </lineage>
</organism>
<evidence type="ECO:0000313" key="5">
    <source>
        <dbReference type="Proteomes" id="UP000749646"/>
    </source>
</evidence>
<dbReference type="InterPro" id="IPR015915">
    <property type="entry name" value="Kelch-typ_b-propeller"/>
</dbReference>
<evidence type="ECO:0000256" key="3">
    <source>
        <dbReference type="SAM" id="MobiDB-lite"/>
    </source>
</evidence>
<name>A0A9P6LRZ1_9FUNG</name>
<feature type="compositionally biased region" description="Pro residues" evidence="3">
    <location>
        <begin position="223"/>
        <end position="241"/>
    </location>
</feature>
<evidence type="ECO:0008006" key="6">
    <source>
        <dbReference type="Google" id="ProtNLM"/>
    </source>
</evidence>
<reference evidence="4" key="1">
    <citation type="journal article" date="2020" name="Fungal Divers.">
        <title>Resolving the Mortierellaceae phylogeny through synthesis of multi-gene phylogenetics and phylogenomics.</title>
        <authorList>
            <person name="Vandepol N."/>
            <person name="Liber J."/>
            <person name="Desiro A."/>
            <person name="Na H."/>
            <person name="Kennedy M."/>
            <person name="Barry K."/>
            <person name="Grigoriev I.V."/>
            <person name="Miller A.N."/>
            <person name="O'Donnell K."/>
            <person name="Stajich J.E."/>
            <person name="Bonito G."/>
        </authorList>
    </citation>
    <scope>NUCLEOTIDE SEQUENCE</scope>
    <source>
        <strain evidence="4">MES-2147</strain>
    </source>
</reference>
<comment type="caution">
    <text evidence="4">The sequence shown here is derived from an EMBL/GenBank/DDBJ whole genome shotgun (WGS) entry which is preliminary data.</text>
</comment>
<protein>
    <recommendedName>
        <fullName evidence="6">Kelch repeat-containing protein</fullName>
    </recommendedName>
</protein>
<evidence type="ECO:0000256" key="1">
    <source>
        <dbReference type="ARBA" id="ARBA00022441"/>
    </source>
</evidence>
<dbReference type="SUPFAM" id="SSF117281">
    <property type="entry name" value="Kelch motif"/>
    <property type="match status" value="1"/>
</dbReference>